<gene>
    <name evidence="2" type="ORF">SMAX5B_004663</name>
</gene>
<keyword evidence="1" id="KW-0812">Transmembrane</keyword>
<evidence type="ECO:0000313" key="3">
    <source>
        <dbReference type="Proteomes" id="UP000246464"/>
    </source>
</evidence>
<feature type="non-terminal residue" evidence="2">
    <location>
        <position position="103"/>
    </location>
</feature>
<keyword evidence="1" id="KW-0472">Membrane</keyword>
<accession>A0A2U9CV11</accession>
<dbReference type="EMBL" id="CP026263">
    <property type="protein sequence ID" value="AWP20515.1"/>
    <property type="molecule type" value="Genomic_DNA"/>
</dbReference>
<dbReference type="AlphaFoldDB" id="A0A2U9CV11"/>
<reference evidence="2 3" key="1">
    <citation type="submission" date="2017-12" db="EMBL/GenBank/DDBJ databases">
        <title>Integrating genomic resources of turbot (Scophthalmus maximus) in depth evaluation of genetic and physical mapping variation across individuals.</title>
        <authorList>
            <person name="Martinez P."/>
        </authorList>
    </citation>
    <scope>NUCLEOTIDE SEQUENCE [LARGE SCALE GENOMIC DNA]</scope>
</reference>
<proteinExistence type="predicted"/>
<organism evidence="2 3">
    <name type="scientific">Scophthalmus maximus</name>
    <name type="common">Turbot</name>
    <name type="synonym">Psetta maxima</name>
    <dbReference type="NCBI Taxonomy" id="52904"/>
    <lineage>
        <taxon>Eukaryota</taxon>
        <taxon>Metazoa</taxon>
        <taxon>Chordata</taxon>
        <taxon>Craniata</taxon>
        <taxon>Vertebrata</taxon>
        <taxon>Euteleostomi</taxon>
        <taxon>Actinopterygii</taxon>
        <taxon>Neopterygii</taxon>
        <taxon>Teleostei</taxon>
        <taxon>Neoteleostei</taxon>
        <taxon>Acanthomorphata</taxon>
        <taxon>Carangaria</taxon>
        <taxon>Pleuronectiformes</taxon>
        <taxon>Pleuronectoidei</taxon>
        <taxon>Scophthalmidae</taxon>
        <taxon>Scophthalmus</taxon>
    </lineage>
</organism>
<keyword evidence="1" id="KW-1133">Transmembrane helix</keyword>
<dbReference type="Proteomes" id="UP000246464">
    <property type="component" value="Chromosome 21"/>
</dbReference>
<sequence>MYNLGSDMEVQNGMAVYATWGTLSTLLDLTMYLQHQTGTSRCDCAMLSLLLLLMELLAWFLLENFYFDEHVRYIVTIYPVVILWLTGILNNSSSPESPIYIFA</sequence>
<evidence type="ECO:0000256" key="1">
    <source>
        <dbReference type="SAM" id="Phobius"/>
    </source>
</evidence>
<name>A0A2U9CV11_SCOMX</name>
<protein>
    <submittedName>
        <fullName evidence="2">Uncharacterized protein</fullName>
    </submittedName>
</protein>
<feature type="transmembrane region" description="Helical" evidence="1">
    <location>
        <begin position="73"/>
        <end position="90"/>
    </location>
</feature>
<feature type="transmembrane region" description="Helical" evidence="1">
    <location>
        <begin position="45"/>
        <end position="67"/>
    </location>
</feature>
<dbReference type="PANTHER" id="PTHR33802:SF4">
    <property type="entry name" value="SI:DKEY-29D8.3"/>
    <property type="match status" value="1"/>
</dbReference>
<keyword evidence="3" id="KW-1185">Reference proteome</keyword>
<feature type="transmembrane region" description="Helical" evidence="1">
    <location>
        <begin position="14"/>
        <end position="33"/>
    </location>
</feature>
<evidence type="ECO:0000313" key="2">
    <source>
        <dbReference type="EMBL" id="AWP20515.1"/>
    </source>
</evidence>
<dbReference type="PANTHER" id="PTHR33802">
    <property type="entry name" value="SI:CH211-161H7.5-RELATED"/>
    <property type="match status" value="1"/>
</dbReference>